<evidence type="ECO:0000313" key="2">
    <source>
        <dbReference type="EMBL" id="PZE17395.1"/>
    </source>
</evidence>
<keyword evidence="3" id="KW-1185">Reference proteome</keyword>
<dbReference type="NCBIfam" id="TIGR01444">
    <property type="entry name" value="fkbM_fam"/>
    <property type="match status" value="1"/>
</dbReference>
<dbReference type="SUPFAM" id="SSF53335">
    <property type="entry name" value="S-adenosyl-L-methionine-dependent methyltransferases"/>
    <property type="match status" value="1"/>
</dbReference>
<feature type="domain" description="Methyltransferase FkbM" evidence="1">
    <location>
        <begin position="80"/>
        <end position="238"/>
    </location>
</feature>
<dbReference type="Gene3D" id="3.40.50.150">
    <property type="entry name" value="Vaccinia Virus protein VP39"/>
    <property type="match status" value="1"/>
</dbReference>
<name>A0A2W1ND93_9FLAO</name>
<dbReference type="Proteomes" id="UP000249248">
    <property type="component" value="Unassembled WGS sequence"/>
</dbReference>
<dbReference type="PANTHER" id="PTHR34203:SF15">
    <property type="entry name" value="SLL1173 PROTEIN"/>
    <property type="match status" value="1"/>
</dbReference>
<reference evidence="2 3" key="1">
    <citation type="submission" date="2018-06" db="EMBL/GenBank/DDBJ databases">
        <title>The draft genome sequence of Crocinitomix sp. SM1701.</title>
        <authorList>
            <person name="Zhang X."/>
        </authorList>
    </citation>
    <scope>NUCLEOTIDE SEQUENCE [LARGE SCALE GENOMIC DNA]</scope>
    <source>
        <strain evidence="2 3">SM1701</strain>
    </source>
</reference>
<sequence length="271" mass="31350">MSKIILNYLRRFPIDYFKNHLIKYVKLPEGDIIYKSYTGLKYKLNLKDHVMKQVYLMGIYEKNTFRQLSKYVKTTDTFVDVGANIGTYTLGLSSLIKKGRIISFEPNPRALVYLEENIKMNQIENITVNAVGLSNKDETLTLYTPHLTGASIHKFKDSDQQETISLTTLDSYCKKNNINNIDILKIDIEGHEFKCLQGAVNIIKKSKNMILIVEIDDNCLKANISKEDLFEFIQNMGFNAYLPKAFPFGLKKIDKLPFDYKDNIIFRKENS</sequence>
<dbReference type="RefSeq" id="WP_111062920.1">
    <property type="nucleotide sequence ID" value="NZ_JBHUCU010000016.1"/>
</dbReference>
<protein>
    <recommendedName>
        <fullName evidence="1">Methyltransferase FkbM domain-containing protein</fullName>
    </recommendedName>
</protein>
<dbReference type="EMBL" id="QKSB01000004">
    <property type="protein sequence ID" value="PZE17395.1"/>
    <property type="molecule type" value="Genomic_DNA"/>
</dbReference>
<comment type="caution">
    <text evidence="2">The sequence shown here is derived from an EMBL/GenBank/DDBJ whole genome shotgun (WGS) entry which is preliminary data.</text>
</comment>
<dbReference type="PANTHER" id="PTHR34203">
    <property type="entry name" value="METHYLTRANSFERASE, FKBM FAMILY PROTEIN"/>
    <property type="match status" value="1"/>
</dbReference>
<evidence type="ECO:0000259" key="1">
    <source>
        <dbReference type="Pfam" id="PF05050"/>
    </source>
</evidence>
<dbReference type="Pfam" id="PF05050">
    <property type="entry name" value="Methyltransf_21"/>
    <property type="match status" value="1"/>
</dbReference>
<gene>
    <name evidence="2" type="ORF">DNU06_08985</name>
</gene>
<accession>A0A2W1ND93</accession>
<dbReference type="InterPro" id="IPR052514">
    <property type="entry name" value="SAM-dependent_MTase"/>
</dbReference>
<dbReference type="AlphaFoldDB" id="A0A2W1ND93"/>
<dbReference type="InterPro" id="IPR006342">
    <property type="entry name" value="FkbM_mtfrase"/>
</dbReference>
<organism evidence="2 3">
    <name type="scientific">Putridiphycobacter roseus</name>
    <dbReference type="NCBI Taxonomy" id="2219161"/>
    <lineage>
        <taxon>Bacteria</taxon>
        <taxon>Pseudomonadati</taxon>
        <taxon>Bacteroidota</taxon>
        <taxon>Flavobacteriia</taxon>
        <taxon>Flavobacteriales</taxon>
        <taxon>Crocinitomicaceae</taxon>
        <taxon>Putridiphycobacter</taxon>
    </lineage>
</organism>
<dbReference type="OrthoDB" id="9812600at2"/>
<dbReference type="InterPro" id="IPR029063">
    <property type="entry name" value="SAM-dependent_MTases_sf"/>
</dbReference>
<proteinExistence type="predicted"/>
<evidence type="ECO:0000313" key="3">
    <source>
        <dbReference type="Proteomes" id="UP000249248"/>
    </source>
</evidence>